<dbReference type="InterPro" id="IPR016024">
    <property type="entry name" value="ARM-type_fold"/>
</dbReference>
<name>A0A6L9S9S6_9ACTN</name>
<accession>A0A6L9S9S6</accession>
<comment type="caution">
    <text evidence="1">The sequence shown here is derived from an EMBL/GenBank/DDBJ whole genome shotgun (WGS) entry which is preliminary data.</text>
</comment>
<dbReference type="PANTHER" id="PTHR34070:SF1">
    <property type="entry name" value="DNA ALKYLATION REPAIR PROTEIN"/>
    <property type="match status" value="1"/>
</dbReference>
<reference evidence="1 2" key="1">
    <citation type="submission" date="2020-02" db="EMBL/GenBank/DDBJ databases">
        <authorList>
            <person name="Li X.-J."/>
            <person name="Han X.-M."/>
        </authorList>
    </citation>
    <scope>NUCLEOTIDE SEQUENCE [LARGE SCALE GENOMIC DNA]</scope>
    <source>
        <strain evidence="1 2">CCTCC AB 2017055</strain>
    </source>
</reference>
<dbReference type="InterPro" id="IPR014825">
    <property type="entry name" value="DNA_alkylation"/>
</dbReference>
<dbReference type="RefSeq" id="WP_163738618.1">
    <property type="nucleotide sequence ID" value="NZ_JAAGOA010000009.1"/>
</dbReference>
<dbReference type="EMBL" id="JAAGOA010000009">
    <property type="protein sequence ID" value="NEE01278.1"/>
    <property type="molecule type" value="Genomic_DNA"/>
</dbReference>
<dbReference type="Gene3D" id="1.25.10.90">
    <property type="match status" value="1"/>
</dbReference>
<organism evidence="1 2">
    <name type="scientific">Phytoactinopolyspora halotolerans</name>
    <dbReference type="NCBI Taxonomy" id="1981512"/>
    <lineage>
        <taxon>Bacteria</taxon>
        <taxon>Bacillati</taxon>
        <taxon>Actinomycetota</taxon>
        <taxon>Actinomycetes</taxon>
        <taxon>Jiangellales</taxon>
        <taxon>Jiangellaceae</taxon>
        <taxon>Phytoactinopolyspora</taxon>
    </lineage>
</organism>
<protein>
    <submittedName>
        <fullName evidence="1">DNA alkylation repair protein</fullName>
    </submittedName>
</protein>
<keyword evidence="2" id="KW-1185">Reference proteome</keyword>
<dbReference type="SUPFAM" id="SSF48371">
    <property type="entry name" value="ARM repeat"/>
    <property type="match status" value="1"/>
</dbReference>
<dbReference type="PANTHER" id="PTHR34070">
    <property type="entry name" value="ARMADILLO-TYPE FOLD"/>
    <property type="match status" value="1"/>
</dbReference>
<evidence type="ECO:0000313" key="1">
    <source>
        <dbReference type="EMBL" id="NEE01278.1"/>
    </source>
</evidence>
<evidence type="ECO:0000313" key="2">
    <source>
        <dbReference type="Proteomes" id="UP000475214"/>
    </source>
</evidence>
<dbReference type="AlphaFoldDB" id="A0A6L9S9S6"/>
<gene>
    <name evidence="1" type="ORF">G1H10_13975</name>
</gene>
<dbReference type="Pfam" id="PF08713">
    <property type="entry name" value="DNA_alkylation"/>
    <property type="match status" value="1"/>
</dbReference>
<dbReference type="Proteomes" id="UP000475214">
    <property type="component" value="Unassembled WGS sequence"/>
</dbReference>
<sequence length="244" mass="27984">MSREDGRLVIEIRDALHAAADPVKAEPMRAYMKSDMPFLGVQKPARVRALRQVFRSHLLPDRETWESVIRELWDEARFREERYAATDLAQARPYLDWARDPASLPLYDHLIVVGAWWDHVDEVAIRLVGGVLRADPTATAPLVRTWSRDSDRWRRRSSVICQVGAGEDTDVELLRECVLANIDDPDFFLRKGIGWALRQYAKQDPAWVRTFVSIHREQLSPLSRREALRNILTSPATSPTSSST</sequence>
<proteinExistence type="predicted"/>